<evidence type="ECO:0000313" key="6">
    <source>
        <dbReference type="Proteomes" id="UP000016649"/>
    </source>
</evidence>
<dbReference type="SMART" id="SM00382">
    <property type="entry name" value="AAA"/>
    <property type="match status" value="1"/>
</dbReference>
<dbReference type="InterPro" id="IPR003593">
    <property type="entry name" value="AAA+_ATPase"/>
</dbReference>
<dbReference type="InterPro" id="IPR017871">
    <property type="entry name" value="ABC_transporter-like_CS"/>
</dbReference>
<dbReference type="Pfam" id="PF00005">
    <property type="entry name" value="ABC_tran"/>
    <property type="match status" value="1"/>
</dbReference>
<dbReference type="EMBL" id="AWVH01000039">
    <property type="protein sequence ID" value="ERJ92139.1"/>
    <property type="molecule type" value="Genomic_DNA"/>
</dbReference>
<dbReference type="InterPro" id="IPR050153">
    <property type="entry name" value="Metal_Ion_Import_ABC"/>
</dbReference>
<name>A0ABN0NXI7_TRELE</name>
<dbReference type="Proteomes" id="UP000016649">
    <property type="component" value="Unassembled WGS sequence"/>
</dbReference>
<dbReference type="PANTHER" id="PTHR42734:SF19">
    <property type="entry name" value="IRON COMPOUNDS ABC TRANSPORTER, ATP-BINDING PROTEIN"/>
    <property type="match status" value="1"/>
</dbReference>
<dbReference type="GO" id="GO:0005524">
    <property type="term" value="F:ATP binding"/>
    <property type="evidence" value="ECO:0007669"/>
    <property type="project" value="UniProtKB-KW"/>
</dbReference>
<evidence type="ECO:0000313" key="5">
    <source>
        <dbReference type="EMBL" id="ERJ92139.1"/>
    </source>
</evidence>
<gene>
    <name evidence="5" type="ORF">HMPREF9193_01800</name>
</gene>
<proteinExistence type="predicted"/>
<dbReference type="PROSITE" id="PS00211">
    <property type="entry name" value="ABC_TRANSPORTER_1"/>
    <property type="match status" value="1"/>
</dbReference>
<keyword evidence="6" id="KW-1185">Reference proteome</keyword>
<dbReference type="CDD" id="cd03214">
    <property type="entry name" value="ABC_Iron-Siderophores_B12_Hemin"/>
    <property type="match status" value="1"/>
</dbReference>
<comment type="caution">
    <text evidence="5">The sequence shown here is derived from an EMBL/GenBank/DDBJ whole genome shotgun (WGS) entry which is preliminary data.</text>
</comment>
<dbReference type="RefSeq" id="WP_021687998.1">
    <property type="nucleotide sequence ID" value="NZ_KI260569.1"/>
</dbReference>
<protein>
    <submittedName>
        <fullName evidence="5">ABC transporter, ATP-binding protein</fullName>
    </submittedName>
</protein>
<evidence type="ECO:0000256" key="3">
    <source>
        <dbReference type="ARBA" id="ARBA00022840"/>
    </source>
</evidence>
<evidence type="ECO:0000256" key="1">
    <source>
        <dbReference type="ARBA" id="ARBA00022448"/>
    </source>
</evidence>
<sequence length="267" mass="29986">MILQVEHGYFSYNPKRYIIDDICFTLNQGEVLSVLGPNGVGKTTLLKCVMGLLKWNKGRTLLDGKDIREYSVKDFWSNIAYVPQAKQSTFSYNALEMVMFGRSAHLGFFRQPTEEDREKALACMEEIGVAFLQNKLCNEMSGGELQMVLIARALAAEPKILILDEPESNLDFKNQLTVLDTIKNLSRTKNISVIVNTHYPDHALQISDSAVILKQNGECLYGTSRSIISEENLIDAFNVKVRLRDVDIEQSVYTCVIPVAVLQKAAV</sequence>
<reference evidence="5 6" key="1">
    <citation type="submission" date="2013-08" db="EMBL/GenBank/DDBJ databases">
        <authorList>
            <person name="Weinstock G."/>
            <person name="Sodergren E."/>
            <person name="Wylie T."/>
            <person name="Fulton L."/>
            <person name="Fulton R."/>
            <person name="Fronick C."/>
            <person name="O'Laughlin M."/>
            <person name="Godfrey J."/>
            <person name="Miner T."/>
            <person name="Herter B."/>
            <person name="Appelbaum E."/>
            <person name="Cordes M."/>
            <person name="Lek S."/>
            <person name="Wollam A."/>
            <person name="Pepin K.H."/>
            <person name="Palsikar V.B."/>
            <person name="Mitreva M."/>
            <person name="Wilson R.K."/>
        </authorList>
    </citation>
    <scope>NUCLEOTIDE SEQUENCE [LARGE SCALE GENOMIC DNA]</scope>
    <source>
        <strain evidence="5 6">ATCC 700332</strain>
    </source>
</reference>
<feature type="domain" description="ABC transporter" evidence="4">
    <location>
        <begin position="3"/>
        <end position="240"/>
    </location>
</feature>
<dbReference type="Gene3D" id="3.40.50.300">
    <property type="entry name" value="P-loop containing nucleotide triphosphate hydrolases"/>
    <property type="match status" value="1"/>
</dbReference>
<evidence type="ECO:0000259" key="4">
    <source>
        <dbReference type="PROSITE" id="PS50893"/>
    </source>
</evidence>
<dbReference type="PROSITE" id="PS50893">
    <property type="entry name" value="ABC_TRANSPORTER_2"/>
    <property type="match status" value="1"/>
</dbReference>
<dbReference type="SUPFAM" id="SSF52540">
    <property type="entry name" value="P-loop containing nucleoside triphosphate hydrolases"/>
    <property type="match status" value="1"/>
</dbReference>
<evidence type="ECO:0000256" key="2">
    <source>
        <dbReference type="ARBA" id="ARBA00022741"/>
    </source>
</evidence>
<keyword evidence="2" id="KW-0547">Nucleotide-binding</keyword>
<keyword evidence="1" id="KW-0813">Transport</keyword>
<dbReference type="InterPro" id="IPR027417">
    <property type="entry name" value="P-loop_NTPase"/>
</dbReference>
<dbReference type="PANTHER" id="PTHR42734">
    <property type="entry name" value="METAL TRANSPORT SYSTEM ATP-BINDING PROTEIN TM_0124-RELATED"/>
    <property type="match status" value="1"/>
</dbReference>
<dbReference type="InterPro" id="IPR003439">
    <property type="entry name" value="ABC_transporter-like_ATP-bd"/>
</dbReference>
<organism evidence="5 6">
    <name type="scientific">Treponema lecithinolyticum ATCC 700332</name>
    <dbReference type="NCBI Taxonomy" id="1321815"/>
    <lineage>
        <taxon>Bacteria</taxon>
        <taxon>Pseudomonadati</taxon>
        <taxon>Spirochaetota</taxon>
        <taxon>Spirochaetia</taxon>
        <taxon>Spirochaetales</taxon>
        <taxon>Treponemataceae</taxon>
        <taxon>Treponema</taxon>
    </lineage>
</organism>
<accession>A0ABN0NXI7</accession>
<keyword evidence="3 5" id="KW-0067">ATP-binding</keyword>